<dbReference type="RefSeq" id="WP_028285417.1">
    <property type="nucleotide sequence ID" value="NZ_BMLF01000001.1"/>
</dbReference>
<evidence type="ECO:0008006" key="3">
    <source>
        <dbReference type="Google" id="ProtNLM"/>
    </source>
</evidence>
<keyword evidence="2" id="KW-1185">Reference proteome</keyword>
<proteinExistence type="predicted"/>
<dbReference type="InterPro" id="IPR038444">
    <property type="entry name" value="DUF465_sf"/>
</dbReference>
<comment type="caution">
    <text evidence="1">The sequence shown here is derived from an EMBL/GenBank/DDBJ whole genome shotgun (WGS) entry which is preliminary data.</text>
</comment>
<name>A0A917SM98_9RHOB</name>
<evidence type="ECO:0000313" key="1">
    <source>
        <dbReference type="EMBL" id="GGL85835.1"/>
    </source>
</evidence>
<accession>A0A917SM98</accession>
<dbReference type="AlphaFoldDB" id="A0A917SM98"/>
<organism evidence="1 2">
    <name type="scientific">Pseudooceanicola nanhaiensis</name>
    <dbReference type="NCBI Taxonomy" id="375761"/>
    <lineage>
        <taxon>Bacteria</taxon>
        <taxon>Pseudomonadati</taxon>
        <taxon>Pseudomonadota</taxon>
        <taxon>Alphaproteobacteria</taxon>
        <taxon>Rhodobacterales</taxon>
        <taxon>Paracoccaceae</taxon>
        <taxon>Pseudooceanicola</taxon>
    </lineage>
</organism>
<gene>
    <name evidence="1" type="ORF">GCM10011534_04680</name>
</gene>
<evidence type="ECO:0000313" key="2">
    <source>
        <dbReference type="Proteomes" id="UP000649829"/>
    </source>
</evidence>
<sequence>MTHRPHDLPAEFPDMAANIARLKHADAHFARLATEYDEVNDMIHRAETNIAPVDDLAMIGLRKQRGHLKDEIYALLKAAQPTS</sequence>
<dbReference type="EMBL" id="BMLF01000001">
    <property type="protein sequence ID" value="GGL85835.1"/>
    <property type="molecule type" value="Genomic_DNA"/>
</dbReference>
<dbReference type="Gene3D" id="6.10.280.50">
    <property type="match status" value="1"/>
</dbReference>
<dbReference type="Proteomes" id="UP000649829">
    <property type="component" value="Unassembled WGS sequence"/>
</dbReference>
<protein>
    <recommendedName>
        <fullName evidence="3">DUF465 domain-containing protein</fullName>
    </recommendedName>
</protein>
<reference evidence="1" key="1">
    <citation type="journal article" date="2014" name="Int. J. Syst. Evol. Microbiol.">
        <title>Complete genome sequence of Corynebacterium casei LMG S-19264T (=DSM 44701T), isolated from a smear-ripened cheese.</title>
        <authorList>
            <consortium name="US DOE Joint Genome Institute (JGI-PGF)"/>
            <person name="Walter F."/>
            <person name="Albersmeier A."/>
            <person name="Kalinowski J."/>
            <person name="Ruckert C."/>
        </authorList>
    </citation>
    <scope>NUCLEOTIDE SEQUENCE</scope>
    <source>
        <strain evidence="1">CGMCC 1.6293</strain>
    </source>
</reference>
<dbReference type="InterPro" id="IPR007420">
    <property type="entry name" value="DUF465"/>
</dbReference>
<dbReference type="Pfam" id="PF04325">
    <property type="entry name" value="DUF465"/>
    <property type="match status" value="1"/>
</dbReference>
<reference evidence="1" key="2">
    <citation type="submission" date="2020-09" db="EMBL/GenBank/DDBJ databases">
        <authorList>
            <person name="Sun Q."/>
            <person name="Zhou Y."/>
        </authorList>
    </citation>
    <scope>NUCLEOTIDE SEQUENCE</scope>
    <source>
        <strain evidence="1">CGMCC 1.6293</strain>
    </source>
</reference>